<feature type="region of interest" description="Disordered" evidence="1">
    <location>
        <begin position="99"/>
        <end position="126"/>
    </location>
</feature>
<evidence type="ECO:0000313" key="3">
    <source>
        <dbReference type="EMBL" id="CAF4705996.1"/>
    </source>
</evidence>
<feature type="compositionally biased region" description="Low complexity" evidence="1">
    <location>
        <begin position="317"/>
        <end position="327"/>
    </location>
</feature>
<feature type="compositionally biased region" description="Polar residues" evidence="1">
    <location>
        <begin position="13"/>
        <end position="26"/>
    </location>
</feature>
<dbReference type="Proteomes" id="UP000663838">
    <property type="component" value="Unassembled WGS sequence"/>
</dbReference>
<dbReference type="EMBL" id="CAJNYV010003832">
    <property type="protein sequence ID" value="CAF3614091.1"/>
    <property type="molecule type" value="Genomic_DNA"/>
</dbReference>
<dbReference type="AlphaFoldDB" id="A0A818NXS5"/>
<evidence type="ECO:0000313" key="2">
    <source>
        <dbReference type="EMBL" id="CAF3614091.1"/>
    </source>
</evidence>
<dbReference type="EMBL" id="CAJOBS010001233">
    <property type="protein sequence ID" value="CAF4705996.1"/>
    <property type="molecule type" value="Genomic_DNA"/>
</dbReference>
<reference evidence="2" key="1">
    <citation type="submission" date="2021-02" db="EMBL/GenBank/DDBJ databases">
        <authorList>
            <person name="Nowell W R."/>
        </authorList>
    </citation>
    <scope>NUCLEOTIDE SEQUENCE</scope>
</reference>
<organism evidence="2 4">
    <name type="scientific">Rotaria socialis</name>
    <dbReference type="NCBI Taxonomy" id="392032"/>
    <lineage>
        <taxon>Eukaryota</taxon>
        <taxon>Metazoa</taxon>
        <taxon>Spiralia</taxon>
        <taxon>Gnathifera</taxon>
        <taxon>Rotifera</taxon>
        <taxon>Eurotatoria</taxon>
        <taxon>Bdelloidea</taxon>
        <taxon>Philodinida</taxon>
        <taxon>Philodinidae</taxon>
        <taxon>Rotaria</taxon>
    </lineage>
</organism>
<feature type="region of interest" description="Disordered" evidence="1">
    <location>
        <begin position="317"/>
        <end position="357"/>
    </location>
</feature>
<feature type="compositionally biased region" description="Polar residues" evidence="1">
    <location>
        <begin position="99"/>
        <end position="123"/>
    </location>
</feature>
<proteinExistence type="predicted"/>
<accession>A0A818NXS5</accession>
<dbReference type="Proteomes" id="UP000663865">
    <property type="component" value="Unassembled WGS sequence"/>
</dbReference>
<feature type="compositionally biased region" description="Polar residues" evidence="1">
    <location>
        <begin position="33"/>
        <end position="47"/>
    </location>
</feature>
<evidence type="ECO:0000313" key="4">
    <source>
        <dbReference type="Proteomes" id="UP000663865"/>
    </source>
</evidence>
<feature type="compositionally biased region" description="Pro residues" evidence="1">
    <location>
        <begin position="345"/>
        <end position="357"/>
    </location>
</feature>
<feature type="region of interest" description="Disordered" evidence="1">
    <location>
        <begin position="1"/>
        <end position="76"/>
    </location>
</feature>
<comment type="caution">
    <text evidence="2">The sequence shown here is derived from an EMBL/GenBank/DDBJ whole genome shotgun (WGS) entry which is preliminary data.</text>
</comment>
<sequence>MEQEEEEQKKTIDNTPDSSSTRTEQPSLLDVNVENNTDSVAESSNPSKKQKTTEEIHSNHPISSQHTVESKPKPSKIIKTATHYQDILFNEKKTSYCSFSTPNKKATVSASTTNQNPESTQSKPIRKLLDQASTVATDQDSDEDEQRKKVAAAKKLLFPSALATSFPEVVDTLRNERRQEFCPIYQNETSEEIALRRQKQKPLGSLLSKRIRWDDLKRKREEEERKAQMQFSYGPYGPVYANQQFQQSFANPYEQYYAAVQSQYENMVQTTRAQQDHSGFWPEYQQQSYLQNNDRIAQNAMQPQMQPYTYPFSTMRTNNTTGTTTNTPPSYASVNQNSYYQSILQPPPPPPDEPYPY</sequence>
<gene>
    <name evidence="2" type="ORF">KIK155_LOCUS21571</name>
    <name evidence="3" type="ORF">TOA249_LOCUS17352</name>
</gene>
<protein>
    <submittedName>
        <fullName evidence="2">Uncharacterized protein</fullName>
    </submittedName>
</protein>
<feature type="compositionally biased region" description="Polar residues" evidence="1">
    <location>
        <begin position="328"/>
        <end position="344"/>
    </location>
</feature>
<name>A0A818NXS5_9BILA</name>
<evidence type="ECO:0000256" key="1">
    <source>
        <dbReference type="SAM" id="MobiDB-lite"/>
    </source>
</evidence>